<accession>A0ABX8AB20</accession>
<sequence>MPYALFDDDKKLSRDFDTYEAAWAHAEEAGLTDSTGGKTVLFDGYRIEHCEPDEPAASDETAKEWTQPARIN</sequence>
<dbReference type="Proteomes" id="UP000682843">
    <property type="component" value="Chromosome"/>
</dbReference>
<proteinExistence type="predicted"/>
<evidence type="ECO:0000256" key="1">
    <source>
        <dbReference type="SAM" id="MobiDB-lite"/>
    </source>
</evidence>
<organism evidence="2 3">
    <name type="scientific">Tardiphaga alba</name>
    <dbReference type="NCBI Taxonomy" id="340268"/>
    <lineage>
        <taxon>Bacteria</taxon>
        <taxon>Pseudomonadati</taxon>
        <taxon>Pseudomonadota</taxon>
        <taxon>Alphaproteobacteria</taxon>
        <taxon>Hyphomicrobiales</taxon>
        <taxon>Nitrobacteraceae</taxon>
        <taxon>Tardiphaga</taxon>
    </lineage>
</organism>
<evidence type="ECO:0000313" key="3">
    <source>
        <dbReference type="Proteomes" id="UP000682843"/>
    </source>
</evidence>
<protein>
    <submittedName>
        <fullName evidence="2">Uncharacterized protein</fullName>
    </submittedName>
</protein>
<dbReference type="RefSeq" id="WP_211909271.1">
    <property type="nucleotide sequence ID" value="NZ_CP036498.1"/>
</dbReference>
<reference evidence="2 3" key="1">
    <citation type="submission" date="2019-02" db="EMBL/GenBank/DDBJ databases">
        <title>Emended description of the genus Rhodopseudomonas and description of Rhodopseudomonas albus sp. nov., a non-phototrophic, heavy-metal-tolerant bacterium isolated from garden soil.</title>
        <authorList>
            <person name="Bao Z."/>
            <person name="Cao W.W."/>
            <person name="Sato Y."/>
            <person name="Nishizawa T."/>
            <person name="Zhao J."/>
            <person name="Guo Y."/>
            <person name="Ohta H."/>
        </authorList>
    </citation>
    <scope>NUCLEOTIDE SEQUENCE [LARGE SCALE GENOMIC DNA]</scope>
    <source>
        <strain evidence="2 3">SK50-23</strain>
    </source>
</reference>
<dbReference type="EMBL" id="CP036498">
    <property type="protein sequence ID" value="QUS40682.1"/>
    <property type="molecule type" value="Genomic_DNA"/>
</dbReference>
<feature type="region of interest" description="Disordered" evidence="1">
    <location>
        <begin position="51"/>
        <end position="72"/>
    </location>
</feature>
<evidence type="ECO:0000313" key="2">
    <source>
        <dbReference type="EMBL" id="QUS40682.1"/>
    </source>
</evidence>
<gene>
    <name evidence="2" type="ORF">RPMA_18975</name>
</gene>
<name>A0ABX8AB20_9BRAD</name>
<keyword evidence="3" id="KW-1185">Reference proteome</keyword>